<dbReference type="OrthoDB" id="4369514at2"/>
<feature type="region of interest" description="Disordered" evidence="1">
    <location>
        <begin position="28"/>
        <end position="95"/>
    </location>
</feature>
<dbReference type="KEGG" id="cee:CENDO_04160"/>
<keyword evidence="2" id="KW-0732">Signal</keyword>
<dbReference type="InterPro" id="IPR013207">
    <property type="entry name" value="LGFP"/>
</dbReference>
<feature type="signal peptide" evidence="2">
    <location>
        <begin position="1"/>
        <end position="27"/>
    </location>
</feature>
<name>A0A4P7QF28_9CORY</name>
<dbReference type="RefSeq" id="WP_136140904.1">
    <property type="nucleotide sequence ID" value="NZ_CP039247.1"/>
</dbReference>
<dbReference type="Proteomes" id="UP000296352">
    <property type="component" value="Chromosome"/>
</dbReference>
<accession>A0A4P7QF28</accession>
<dbReference type="EMBL" id="CP039247">
    <property type="protein sequence ID" value="QCB28123.1"/>
    <property type="molecule type" value="Genomic_DNA"/>
</dbReference>
<dbReference type="AlphaFoldDB" id="A0A4P7QF28"/>
<evidence type="ECO:0000313" key="3">
    <source>
        <dbReference type="EMBL" id="QCB28123.1"/>
    </source>
</evidence>
<feature type="chain" id="PRO_5020218277" evidence="2">
    <location>
        <begin position="28"/>
        <end position="205"/>
    </location>
</feature>
<dbReference type="PROSITE" id="PS51257">
    <property type="entry name" value="PROKAR_LIPOPROTEIN"/>
    <property type="match status" value="1"/>
</dbReference>
<feature type="compositionally biased region" description="Low complexity" evidence="1">
    <location>
        <begin position="28"/>
        <end position="38"/>
    </location>
</feature>
<feature type="compositionally biased region" description="Acidic residues" evidence="1">
    <location>
        <begin position="56"/>
        <end position="80"/>
    </location>
</feature>
<protein>
    <submittedName>
        <fullName evidence="3">LGFP repeat protein</fullName>
    </submittedName>
</protein>
<sequence precursor="true">MKKMNRRIAAGLAAATLSLTMVACSQAEDAANEATDAAGSVANEATSAVDSAINEVESEVEGTDTEDSDNAEGENAEEATDVAANGETTTLNTPAGDFEVPAAFATAIEGKVAEWGDVVNVDTTDLGSVAEFSNGDMLAWAKDAAGEVPIVGKIAETWKNEGGIEALGMPTGPETTEGTGWVQEFAEGSISWLQGEDGQYGPTIN</sequence>
<gene>
    <name evidence="3" type="ORF">CENDO_04160</name>
</gene>
<organism evidence="3 4">
    <name type="scientific">Corynebacterium endometrii</name>
    <dbReference type="NCBI Taxonomy" id="2488819"/>
    <lineage>
        <taxon>Bacteria</taxon>
        <taxon>Bacillati</taxon>
        <taxon>Actinomycetota</taxon>
        <taxon>Actinomycetes</taxon>
        <taxon>Mycobacteriales</taxon>
        <taxon>Corynebacteriaceae</taxon>
        <taxon>Corynebacterium</taxon>
    </lineage>
</organism>
<evidence type="ECO:0000256" key="1">
    <source>
        <dbReference type="SAM" id="MobiDB-lite"/>
    </source>
</evidence>
<reference evidence="3 4" key="1">
    <citation type="submission" date="2019-04" db="EMBL/GenBank/DDBJ databases">
        <title>Corynebacterium endometrii sp. nov., isolated from the uterus of a cow with endometritis.</title>
        <authorList>
            <person name="Ballas P."/>
            <person name="Ruckert C."/>
            <person name="Wagener K."/>
            <person name="Drillich M."/>
            <person name="Kaempfer P."/>
            <person name="Busse H.-J."/>
            <person name="Ehling-Schulz M."/>
        </authorList>
    </citation>
    <scope>NUCLEOTIDE SEQUENCE [LARGE SCALE GENOMIC DNA]</scope>
    <source>
        <strain evidence="3 4">LMM-1653</strain>
    </source>
</reference>
<dbReference type="Pfam" id="PF08310">
    <property type="entry name" value="LGFP"/>
    <property type="match status" value="1"/>
</dbReference>
<evidence type="ECO:0000313" key="4">
    <source>
        <dbReference type="Proteomes" id="UP000296352"/>
    </source>
</evidence>
<proteinExistence type="predicted"/>
<evidence type="ECO:0000256" key="2">
    <source>
        <dbReference type="SAM" id="SignalP"/>
    </source>
</evidence>
<keyword evidence="4" id="KW-1185">Reference proteome</keyword>